<gene>
    <name evidence="1" type="ORF">CLUMA_CG008343</name>
</gene>
<dbReference type="Proteomes" id="UP000183832">
    <property type="component" value="Unassembled WGS sequence"/>
</dbReference>
<protein>
    <submittedName>
        <fullName evidence="1">CLUMA_CG008343, isoform A</fullName>
    </submittedName>
</protein>
<proteinExistence type="predicted"/>
<keyword evidence="2" id="KW-1185">Reference proteome</keyword>
<evidence type="ECO:0000313" key="1">
    <source>
        <dbReference type="EMBL" id="CRK94851.1"/>
    </source>
</evidence>
<sequence>MESLFVLIYQVILIYEWKSIGFISENEEEEYQFSKLFSVSNNHINIEALCVSLARLPSSTSENQTISLHSYHFCLIFRYTNVSLSLHLSGEIESWLRIYQSFNGDYGKWAEFCKTPQIVW</sequence>
<accession>A0A1J1I3S7</accession>
<dbReference type="EMBL" id="CVRI01000040">
    <property type="protein sequence ID" value="CRK94851.1"/>
    <property type="molecule type" value="Genomic_DNA"/>
</dbReference>
<name>A0A1J1I3S7_9DIPT</name>
<organism evidence="1 2">
    <name type="scientific">Clunio marinus</name>
    <dbReference type="NCBI Taxonomy" id="568069"/>
    <lineage>
        <taxon>Eukaryota</taxon>
        <taxon>Metazoa</taxon>
        <taxon>Ecdysozoa</taxon>
        <taxon>Arthropoda</taxon>
        <taxon>Hexapoda</taxon>
        <taxon>Insecta</taxon>
        <taxon>Pterygota</taxon>
        <taxon>Neoptera</taxon>
        <taxon>Endopterygota</taxon>
        <taxon>Diptera</taxon>
        <taxon>Nematocera</taxon>
        <taxon>Chironomoidea</taxon>
        <taxon>Chironomidae</taxon>
        <taxon>Clunio</taxon>
    </lineage>
</organism>
<evidence type="ECO:0000313" key="2">
    <source>
        <dbReference type="Proteomes" id="UP000183832"/>
    </source>
</evidence>
<reference evidence="1" key="1">
    <citation type="submission" date="2015-04" db="EMBL/GenBank/DDBJ databases">
        <authorList>
            <person name="Syromyatnikov M.Y."/>
            <person name="Popov V.N."/>
        </authorList>
    </citation>
    <scope>NUCLEOTIDE SEQUENCE [LARGE SCALE GENOMIC DNA]</scope>
</reference>
<dbReference type="AlphaFoldDB" id="A0A1J1I3S7"/>